<keyword evidence="2" id="KW-0131">Cell cycle</keyword>
<feature type="compositionally biased region" description="Basic and acidic residues" evidence="1">
    <location>
        <begin position="205"/>
        <end position="216"/>
    </location>
</feature>
<dbReference type="GO" id="GO:0051301">
    <property type="term" value="P:cell division"/>
    <property type="evidence" value="ECO:0007669"/>
    <property type="project" value="UniProtKB-KW"/>
</dbReference>
<feature type="compositionally biased region" description="Basic and acidic residues" evidence="1">
    <location>
        <begin position="79"/>
        <end position="88"/>
    </location>
</feature>
<feature type="compositionally biased region" description="Basic and acidic residues" evidence="1">
    <location>
        <begin position="164"/>
        <end position="176"/>
    </location>
</feature>
<proteinExistence type="predicted"/>
<keyword evidence="3" id="KW-1185">Reference proteome</keyword>
<evidence type="ECO:0000313" key="3">
    <source>
        <dbReference type="Proteomes" id="UP000199647"/>
    </source>
</evidence>
<dbReference type="Proteomes" id="UP000199647">
    <property type="component" value="Unassembled WGS sequence"/>
</dbReference>
<evidence type="ECO:0000313" key="2">
    <source>
        <dbReference type="EMBL" id="SEP60317.1"/>
    </source>
</evidence>
<dbReference type="AlphaFoldDB" id="A0A1H8Z7T4"/>
<dbReference type="PRINTS" id="PR01217">
    <property type="entry name" value="PRICHEXTENSN"/>
</dbReference>
<dbReference type="RefSeq" id="WP_092494605.1">
    <property type="nucleotide sequence ID" value="NZ_FOFG01000001.1"/>
</dbReference>
<feature type="compositionally biased region" description="Basic and acidic residues" evidence="1">
    <location>
        <begin position="50"/>
        <end position="65"/>
    </location>
</feature>
<dbReference type="Gene3D" id="3.30.1150.10">
    <property type="match status" value="1"/>
</dbReference>
<gene>
    <name evidence="2" type="ORF">SAMN05216548_10163</name>
</gene>
<reference evidence="2 3" key="1">
    <citation type="submission" date="2016-10" db="EMBL/GenBank/DDBJ databases">
        <authorList>
            <person name="de Groot N.N."/>
        </authorList>
    </citation>
    <scope>NUCLEOTIDE SEQUENCE [LARGE SCALE GENOMIC DNA]</scope>
    <source>
        <strain evidence="2 3">A52C2</strain>
    </source>
</reference>
<sequence length="378" mass="40074">MRLGAGVSIAVHLGILVFALFGLPNSKPMNVDDFDAMPVDLVDMSEISDMRIGDKKAKPVKDEPPQTKSNIKAPTPSKPADKPVDRPVDAANEAAPPPTQAPTPEPPKPTPTPPPPPPPPPPPEPAPKPPEPAPPPPKPVPPPVEKPAPPPPKPAPEPTPEPAPKPEQKEEAKPQPEKPTPPAPKPPPPRPTPPKPTPPKPTPPKMDKADQDELTKLAEATPKQQSKEKSQDSKSNKKFDEDNIAALLNKQKAGGGDPDPANKPQTFGSDKGKQTASLSQSEVDALKSALYRCWNPPVAVREAGNLQVEIRIELQQNGQLAAAPQLLSGGGDPVGQVAAESAMRAVEACAPYTMLPADKFESWHQIDFTFDPSQMLGG</sequence>
<protein>
    <submittedName>
        <fullName evidence="2">Cell division and transport-associated protein TolA</fullName>
    </submittedName>
</protein>
<keyword evidence="2" id="KW-0132">Cell division</keyword>
<dbReference type="EMBL" id="FOFG01000001">
    <property type="protein sequence ID" value="SEP60317.1"/>
    <property type="molecule type" value="Genomic_DNA"/>
</dbReference>
<dbReference type="STRING" id="1855383.SAMN05216548_10163"/>
<evidence type="ECO:0000256" key="1">
    <source>
        <dbReference type="SAM" id="MobiDB-lite"/>
    </source>
</evidence>
<feature type="compositionally biased region" description="Polar residues" evidence="1">
    <location>
        <begin position="263"/>
        <end position="280"/>
    </location>
</feature>
<feature type="compositionally biased region" description="Pro residues" evidence="1">
    <location>
        <begin position="177"/>
        <end position="204"/>
    </location>
</feature>
<name>A0A1H8Z7T4_9HYPH</name>
<feature type="compositionally biased region" description="Basic and acidic residues" evidence="1">
    <location>
        <begin position="225"/>
        <end position="241"/>
    </location>
</feature>
<feature type="region of interest" description="Disordered" evidence="1">
    <location>
        <begin position="50"/>
        <end position="280"/>
    </location>
</feature>
<organism evidence="2 3">
    <name type="scientific">Faunimonas pinastri</name>
    <dbReference type="NCBI Taxonomy" id="1855383"/>
    <lineage>
        <taxon>Bacteria</taxon>
        <taxon>Pseudomonadati</taxon>
        <taxon>Pseudomonadota</taxon>
        <taxon>Alphaproteobacteria</taxon>
        <taxon>Hyphomicrobiales</taxon>
        <taxon>Afifellaceae</taxon>
        <taxon>Faunimonas</taxon>
    </lineage>
</organism>
<accession>A0A1H8Z7T4</accession>
<feature type="compositionally biased region" description="Pro residues" evidence="1">
    <location>
        <begin position="95"/>
        <end position="163"/>
    </location>
</feature>